<dbReference type="InterPro" id="IPR044622">
    <property type="entry name" value="PCN"/>
</dbReference>
<proteinExistence type="predicted"/>
<evidence type="ECO:0000313" key="3">
    <source>
        <dbReference type="EMBL" id="OVA03965.1"/>
    </source>
</evidence>
<accession>A0A200Q0P1</accession>
<dbReference type="OrthoDB" id="8883818at2759"/>
<feature type="repeat" description="WD" evidence="1">
    <location>
        <begin position="203"/>
        <end position="244"/>
    </location>
</feature>
<evidence type="ECO:0000256" key="2">
    <source>
        <dbReference type="SAM" id="MobiDB-lite"/>
    </source>
</evidence>
<dbReference type="AlphaFoldDB" id="A0A200Q0P1"/>
<feature type="compositionally biased region" description="Polar residues" evidence="2">
    <location>
        <begin position="754"/>
        <end position="770"/>
    </location>
</feature>
<feature type="compositionally biased region" description="Polar residues" evidence="2">
    <location>
        <begin position="138"/>
        <end position="148"/>
    </location>
</feature>
<sequence length="839" mass="92658">MDTLEVHRNSSIDWRPSPIVALATSIDDSQVAAAREDGSLEIWLVSPGSVGWHCQLTIHGDPNSRVSSLVWCRSNSKTMPSGRLLSSSIDGSISEWDLFHLKQKIVLDSIGVSIWQMAVEPFDDSLLSAQNDTQYAINGHASNKVSPRSNDDTSESDDDDVDSVVLHVHPMVQTPHVAIGCDDGCVRVYIVSDSDGLTYSRSLPRVSGRVLSVAWSPDAKLIFSGSSDGFIRCWDAKSTHEVYRITVGLGGLGKGPDLCVWSLLSLRSGTLVSGDSTGSVQFWDSQQGTLLQAHSSHKGDVNALAAAPSHNRVFSAGSDGQVVLYKLSSDTVESGKHRSSTEVVKKWIYVGYLRAHTHDVRALTMAVPISREDPYPDEMVERERGRKKPIDFSYRKWAHLGVPMLISAGDDTQLFAYSAQEFTKFAPHDICPAPQRVPVQLVLNTLIDGASLILVQSSNSLDVLRVHSKSGKSSRRNTSTPLLARVKSKGSKKIICSTISCTGTLFAYSDHVKPSLFELSEVGNNAWSVNKRQLPRRLPFAHSMVFSTDSSRLMIAGHDRKIYVVDVGNAELLHTFTPCRKEDNDNLPPSEPPITRMFTSSDGQWLSAVNCFGDIYVFNLEIQRQHWFVSRLDGASVTAGGFPPHNSNVLIITTSTNQVYVFDVEAKQLGEWSMRHTRVLPRRFQEFPGEIIGLSFPQSPSTSVIIYSARAMCLIDFGKPVVRDDDDDKLANGYDSPSKKPEAQVDDDDKLANGLNSPSKKLQDMSNCNGKVNRKRKERSSSEQPKPKGIKNFDFIAFKDPVLFVGHLSENSVLVIEKPWREVVKTFDAPPVHRHIFGT</sequence>
<name>A0A200Q0P1_MACCD</name>
<dbReference type="InterPro" id="IPR036322">
    <property type="entry name" value="WD40_repeat_dom_sf"/>
</dbReference>
<dbReference type="PANTHER" id="PTHR45086:SF1">
    <property type="entry name" value="WD REPEAT-CONTAINING PROTEIN PCN"/>
    <property type="match status" value="1"/>
</dbReference>
<dbReference type="Proteomes" id="UP000195402">
    <property type="component" value="Unassembled WGS sequence"/>
</dbReference>
<dbReference type="Gene3D" id="2.130.10.10">
    <property type="entry name" value="YVTN repeat-like/Quinoprotein amine dehydrogenase"/>
    <property type="match status" value="4"/>
</dbReference>
<dbReference type="PANTHER" id="PTHR45086">
    <property type="entry name" value="WD REPEAT-CONTAINING PROTEIN PCN"/>
    <property type="match status" value="1"/>
</dbReference>
<feature type="repeat" description="WD" evidence="1">
    <location>
        <begin position="294"/>
        <end position="335"/>
    </location>
</feature>
<evidence type="ECO:0000313" key="4">
    <source>
        <dbReference type="Proteomes" id="UP000195402"/>
    </source>
</evidence>
<dbReference type="OMA" id="STYITEW"/>
<dbReference type="PROSITE" id="PS50082">
    <property type="entry name" value="WD_REPEATS_2"/>
    <property type="match status" value="2"/>
</dbReference>
<keyword evidence="1" id="KW-0853">WD repeat</keyword>
<evidence type="ECO:0000256" key="1">
    <source>
        <dbReference type="PROSITE-ProRule" id="PRU00221"/>
    </source>
</evidence>
<dbReference type="GO" id="GO:0035266">
    <property type="term" value="P:meristem growth"/>
    <property type="evidence" value="ECO:0007669"/>
    <property type="project" value="InterPro"/>
</dbReference>
<dbReference type="EMBL" id="MVGT01003451">
    <property type="protein sequence ID" value="OVA03965.1"/>
    <property type="molecule type" value="Genomic_DNA"/>
</dbReference>
<organism evidence="3 4">
    <name type="scientific">Macleaya cordata</name>
    <name type="common">Five-seeded plume-poppy</name>
    <name type="synonym">Bocconia cordata</name>
    <dbReference type="NCBI Taxonomy" id="56857"/>
    <lineage>
        <taxon>Eukaryota</taxon>
        <taxon>Viridiplantae</taxon>
        <taxon>Streptophyta</taxon>
        <taxon>Embryophyta</taxon>
        <taxon>Tracheophyta</taxon>
        <taxon>Spermatophyta</taxon>
        <taxon>Magnoliopsida</taxon>
        <taxon>Ranunculales</taxon>
        <taxon>Papaveraceae</taxon>
        <taxon>Papaveroideae</taxon>
        <taxon>Macleaya</taxon>
    </lineage>
</organism>
<reference evidence="3 4" key="1">
    <citation type="journal article" date="2017" name="Mol. Plant">
        <title>The Genome of Medicinal Plant Macleaya cordata Provides New Insights into Benzylisoquinoline Alkaloids Metabolism.</title>
        <authorList>
            <person name="Liu X."/>
            <person name="Liu Y."/>
            <person name="Huang P."/>
            <person name="Ma Y."/>
            <person name="Qing Z."/>
            <person name="Tang Q."/>
            <person name="Cao H."/>
            <person name="Cheng P."/>
            <person name="Zheng Y."/>
            <person name="Yuan Z."/>
            <person name="Zhou Y."/>
            <person name="Liu J."/>
            <person name="Tang Z."/>
            <person name="Zhuo Y."/>
            <person name="Zhang Y."/>
            <person name="Yu L."/>
            <person name="Huang J."/>
            <person name="Yang P."/>
            <person name="Peng Q."/>
            <person name="Zhang J."/>
            <person name="Jiang W."/>
            <person name="Zhang Z."/>
            <person name="Lin K."/>
            <person name="Ro D.K."/>
            <person name="Chen X."/>
            <person name="Xiong X."/>
            <person name="Shang Y."/>
            <person name="Huang S."/>
            <person name="Zeng J."/>
        </authorList>
    </citation>
    <scope>NUCLEOTIDE SEQUENCE [LARGE SCALE GENOMIC DNA]</scope>
    <source>
        <strain evidence="4">cv. BLH2017</strain>
        <tissue evidence="3">Root</tissue>
    </source>
</reference>
<protein>
    <submittedName>
        <fullName evidence="3">WD40 repeat</fullName>
    </submittedName>
</protein>
<dbReference type="FunCoup" id="A0A200Q0P1">
    <property type="interactions" value="3051"/>
</dbReference>
<dbReference type="SMART" id="SM00320">
    <property type="entry name" value="WD40"/>
    <property type="match status" value="7"/>
</dbReference>
<dbReference type="STRING" id="56857.A0A200Q0P1"/>
<dbReference type="PROSITE" id="PS50294">
    <property type="entry name" value="WD_REPEATS_REGION"/>
    <property type="match status" value="1"/>
</dbReference>
<keyword evidence="4" id="KW-1185">Reference proteome</keyword>
<comment type="caution">
    <text evidence="3">The sequence shown here is derived from an EMBL/GenBank/DDBJ whole genome shotgun (WGS) entry which is preliminary data.</text>
</comment>
<dbReference type="InParanoid" id="A0A200Q0P1"/>
<dbReference type="GO" id="GO:0010073">
    <property type="term" value="P:meristem maintenance"/>
    <property type="evidence" value="ECO:0007669"/>
    <property type="project" value="InterPro"/>
</dbReference>
<dbReference type="Pfam" id="PF00400">
    <property type="entry name" value="WD40"/>
    <property type="match status" value="2"/>
</dbReference>
<dbReference type="SUPFAM" id="SSF50978">
    <property type="entry name" value="WD40 repeat-like"/>
    <property type="match status" value="2"/>
</dbReference>
<dbReference type="InterPro" id="IPR015943">
    <property type="entry name" value="WD40/YVTN_repeat-like_dom_sf"/>
</dbReference>
<dbReference type="InterPro" id="IPR001680">
    <property type="entry name" value="WD40_rpt"/>
</dbReference>
<feature type="region of interest" description="Disordered" evidence="2">
    <location>
        <begin position="138"/>
        <end position="160"/>
    </location>
</feature>
<gene>
    <name evidence="3" type="ORF">BVC80_459g5</name>
</gene>
<feature type="region of interest" description="Disordered" evidence="2">
    <location>
        <begin position="726"/>
        <end position="787"/>
    </location>
</feature>